<dbReference type="Pfam" id="PF24747">
    <property type="entry name" value="Zn-ribbon_GIR1"/>
    <property type="match status" value="1"/>
</dbReference>
<reference evidence="3" key="1">
    <citation type="journal article" date="2023" name="Plant Biotechnol. J.">
        <title>Chromosome-level wild Hevea brasiliensis genome provides new tools for genomic-assisted breeding and valuable loci to elevate rubber yield.</title>
        <authorList>
            <person name="Cheng H."/>
            <person name="Song X."/>
            <person name="Hu Y."/>
            <person name="Wu T."/>
            <person name="Yang Q."/>
            <person name="An Z."/>
            <person name="Feng S."/>
            <person name="Deng Z."/>
            <person name="Wu W."/>
            <person name="Zeng X."/>
            <person name="Tu M."/>
            <person name="Wang X."/>
            <person name="Huang H."/>
        </authorList>
    </citation>
    <scope>NUCLEOTIDE SEQUENCE</scope>
    <source>
        <strain evidence="3">MT/VB/25A 57/8</strain>
    </source>
</reference>
<dbReference type="EMBL" id="JARPOI010000011">
    <property type="protein sequence ID" value="KAJ9168431.1"/>
    <property type="molecule type" value="Genomic_DNA"/>
</dbReference>
<gene>
    <name evidence="3" type="ORF">P3X46_019956</name>
</gene>
<organism evidence="3 4">
    <name type="scientific">Hevea brasiliensis</name>
    <name type="common">Para rubber tree</name>
    <name type="synonym">Siphonia brasiliensis</name>
    <dbReference type="NCBI Taxonomy" id="3981"/>
    <lineage>
        <taxon>Eukaryota</taxon>
        <taxon>Viridiplantae</taxon>
        <taxon>Streptophyta</taxon>
        <taxon>Embryophyta</taxon>
        <taxon>Tracheophyta</taxon>
        <taxon>Spermatophyta</taxon>
        <taxon>Magnoliopsida</taxon>
        <taxon>eudicotyledons</taxon>
        <taxon>Gunneridae</taxon>
        <taxon>Pentapetalae</taxon>
        <taxon>rosids</taxon>
        <taxon>fabids</taxon>
        <taxon>Malpighiales</taxon>
        <taxon>Euphorbiaceae</taxon>
        <taxon>Crotonoideae</taxon>
        <taxon>Micrandreae</taxon>
        <taxon>Hevea</taxon>
    </lineage>
</organism>
<feature type="compositionally biased region" description="Gly residues" evidence="1">
    <location>
        <begin position="158"/>
        <end position="168"/>
    </location>
</feature>
<feature type="region of interest" description="Disordered" evidence="1">
    <location>
        <begin position="67"/>
        <end position="88"/>
    </location>
</feature>
<keyword evidence="4" id="KW-1185">Reference proteome</keyword>
<feature type="domain" description="GIR1-like zinc ribbon" evidence="2">
    <location>
        <begin position="173"/>
        <end position="205"/>
    </location>
</feature>
<accession>A0ABQ9LKD1</accession>
<name>A0ABQ9LKD1_HEVBR</name>
<feature type="region of interest" description="Disordered" evidence="1">
    <location>
        <begin position="132"/>
        <end position="168"/>
    </location>
</feature>
<evidence type="ECO:0000313" key="4">
    <source>
        <dbReference type="Proteomes" id="UP001174677"/>
    </source>
</evidence>
<feature type="compositionally biased region" description="Basic and acidic residues" evidence="1">
    <location>
        <begin position="146"/>
        <end position="157"/>
    </location>
</feature>
<dbReference type="Proteomes" id="UP001174677">
    <property type="component" value="Chromosome 11"/>
</dbReference>
<evidence type="ECO:0000259" key="2">
    <source>
        <dbReference type="Pfam" id="PF24747"/>
    </source>
</evidence>
<feature type="compositionally biased region" description="Basic and acidic residues" evidence="1">
    <location>
        <begin position="76"/>
        <end position="88"/>
    </location>
</feature>
<proteinExistence type="predicted"/>
<evidence type="ECO:0000256" key="1">
    <source>
        <dbReference type="SAM" id="MobiDB-lite"/>
    </source>
</evidence>
<comment type="caution">
    <text evidence="3">The sequence shown here is derived from an EMBL/GenBank/DDBJ whole genome shotgun (WGS) entry which is preliminary data.</text>
</comment>
<evidence type="ECO:0000313" key="3">
    <source>
        <dbReference type="EMBL" id="KAJ9168431.1"/>
    </source>
</evidence>
<dbReference type="PANTHER" id="PTHR33177">
    <property type="entry name" value="PUTATIVE-RELATED"/>
    <property type="match status" value="1"/>
</dbReference>
<dbReference type="InterPro" id="IPR056440">
    <property type="entry name" value="Zn-ribbon_GIR1"/>
</dbReference>
<protein>
    <recommendedName>
        <fullName evidence="2">GIR1-like zinc ribbon domain-containing protein</fullName>
    </recommendedName>
</protein>
<dbReference type="InterPro" id="IPR055281">
    <property type="entry name" value="GIR1-2/SIED1"/>
</dbReference>
<dbReference type="PANTHER" id="PTHR33177:SF27">
    <property type="entry name" value="INTEGRATOR COMPLEX SUBUNIT 6 HOMOLOG"/>
    <property type="match status" value="1"/>
</dbReference>
<sequence length="216" mass="23530">MAADVSSMVKGRNSEILITRDLLGGLSKVRNTSPLDLDLQIPKSCLEMPLHLQTAAMVYQQRCNSPNSPLSSSFAKRNDNKDTEKTIQDNKECPPLKFLEESCLELKLLPSSHCQSVCTLDKVKSALQRAEKETISKKRSSLPSHIEQEEQQQEKGGKSSGGGGGGGDGDNGMFAAGCPGCFMYVMTLKTNPKCPRCNSTVPSPFLLKRPRIDLNA</sequence>